<proteinExistence type="predicted"/>
<accession>A0A7J3X983</accession>
<sequence length="234" mass="27376">MSSSSAVVAAPTYLYVRNRAPSEDPPFDLALGKALDIAISQFNYYSRWTWRPLLRQAQRCAMAVLRRELERMKVEVKREELDEAARGLWRMLAAWSRSPYTRFLRPKTHALIFIDRERGFSGALYAQPDFMDSIERRYYEVKSFDIEANSRKHVELQSNVFSLLGPLHLVYFVEVSGFFQLREKEVLPDRGIIDDVIAFLQEKPPGSEIVSLDYLRRNYPSRVFIREGNFWKAP</sequence>
<dbReference type="AlphaFoldDB" id="A0A7J3X983"/>
<feature type="coiled-coil region" evidence="1">
    <location>
        <begin position="55"/>
        <end position="82"/>
    </location>
</feature>
<evidence type="ECO:0000313" key="2">
    <source>
        <dbReference type="EMBL" id="HHP05746.1"/>
    </source>
</evidence>
<keyword evidence="1" id="KW-0175">Coiled coil</keyword>
<protein>
    <submittedName>
        <fullName evidence="2">Uncharacterized protein</fullName>
    </submittedName>
</protein>
<evidence type="ECO:0000256" key="1">
    <source>
        <dbReference type="SAM" id="Coils"/>
    </source>
</evidence>
<reference evidence="2" key="1">
    <citation type="journal article" date="2020" name="mSystems">
        <title>Genome- and Community-Level Interaction Insights into Carbon Utilization and Element Cycling Functions of Hydrothermarchaeota in Hydrothermal Sediment.</title>
        <authorList>
            <person name="Zhou Z."/>
            <person name="Liu Y."/>
            <person name="Xu W."/>
            <person name="Pan J."/>
            <person name="Luo Z.H."/>
            <person name="Li M."/>
        </authorList>
    </citation>
    <scope>NUCLEOTIDE SEQUENCE [LARGE SCALE GENOMIC DNA]</scope>
    <source>
        <strain evidence="2">SpSt-1125</strain>
    </source>
</reference>
<comment type="caution">
    <text evidence="2">The sequence shown here is derived from an EMBL/GenBank/DDBJ whole genome shotgun (WGS) entry which is preliminary data.</text>
</comment>
<dbReference type="EMBL" id="DRZM01000231">
    <property type="protein sequence ID" value="HHP05746.1"/>
    <property type="molecule type" value="Genomic_DNA"/>
</dbReference>
<gene>
    <name evidence="2" type="ORF">ENM88_08410</name>
</gene>
<organism evidence="2">
    <name type="scientific">Thermofilum pendens</name>
    <dbReference type="NCBI Taxonomy" id="2269"/>
    <lineage>
        <taxon>Archaea</taxon>
        <taxon>Thermoproteota</taxon>
        <taxon>Thermoprotei</taxon>
        <taxon>Thermofilales</taxon>
        <taxon>Thermofilaceae</taxon>
        <taxon>Thermofilum</taxon>
    </lineage>
</organism>
<name>A0A7J3X983_THEPE</name>